<evidence type="ECO:0000313" key="3">
    <source>
        <dbReference type="Proteomes" id="UP000568664"/>
    </source>
</evidence>
<reference evidence="2 3" key="1">
    <citation type="submission" date="2020-04" db="EMBL/GenBank/DDBJ databases">
        <title>Thalassotalea sp. M1531, isolated from the surface of marine red alga.</title>
        <authorList>
            <person name="Pang L."/>
            <person name="Lu D.-C."/>
        </authorList>
    </citation>
    <scope>NUCLEOTIDE SEQUENCE [LARGE SCALE GENOMIC DNA]</scope>
    <source>
        <strain evidence="2 3">M1531</strain>
    </source>
</reference>
<dbReference type="GO" id="GO:0004177">
    <property type="term" value="F:aminopeptidase activity"/>
    <property type="evidence" value="ECO:0007669"/>
    <property type="project" value="UniProtKB-KW"/>
</dbReference>
<dbReference type="Pfam" id="PF00557">
    <property type="entry name" value="Peptidase_M24"/>
    <property type="match status" value="1"/>
</dbReference>
<dbReference type="EMBL" id="JABBXH010000002">
    <property type="protein sequence ID" value="NMP30958.1"/>
    <property type="molecule type" value="Genomic_DNA"/>
</dbReference>
<protein>
    <submittedName>
        <fullName evidence="2">Aminopeptidase P family protein</fullName>
    </submittedName>
</protein>
<sequence>MKHVSYFLLICCIGLPAIADDWQPLPLRERAILIDQIMEKRIEHLMPSIMEQTKLDMWILISREYNEDPVLKTLLPSTWLSARRRTILVIVNDEQQGIKTYAVAPYKVGNQFVKSWDKKQQPNQWRALTALIDKYQPSTIGLNESKHWAHADGLVATDKKEFLHHLPDKYKSRLVSAESAAVSWLEQRIPEEITIYKPLVAKAHRIIAEAFSSKVITPGVTTTDDVVWWLREQVINLKLNTWFHPSVSLQRSNAVKFDHENSFTNGYGNQVIQQGDLLHVDFGLSYLRLHTDTQQHAYVLKDGESDAPLYLKKAFAMGNQLQDIFTKEFKVGRTGNEVLEISRQKAIDANLKPTIYTHPLGYHGHAAGTTLGMWDKQDGVKGSGDYPLHINTAYSIELNNAVTIPEWKKEVRIMLEEDAFFDKSGVWYLSGRQEELLLIK</sequence>
<name>A0A7Y0LAG5_9GAMM</name>
<accession>A0A7Y0LAG5</accession>
<keyword evidence="2" id="KW-0378">Hydrolase</keyword>
<proteinExistence type="predicted"/>
<dbReference type="SUPFAM" id="SSF55920">
    <property type="entry name" value="Creatinase/aminopeptidase"/>
    <property type="match status" value="1"/>
</dbReference>
<keyword evidence="2" id="KW-0031">Aminopeptidase</keyword>
<evidence type="ECO:0000259" key="1">
    <source>
        <dbReference type="Pfam" id="PF00557"/>
    </source>
</evidence>
<dbReference type="Gene3D" id="3.90.230.10">
    <property type="entry name" value="Creatinase/methionine aminopeptidase superfamily"/>
    <property type="match status" value="1"/>
</dbReference>
<dbReference type="InterPro" id="IPR036005">
    <property type="entry name" value="Creatinase/aminopeptidase-like"/>
</dbReference>
<comment type="caution">
    <text evidence="2">The sequence shown here is derived from an EMBL/GenBank/DDBJ whole genome shotgun (WGS) entry which is preliminary data.</text>
</comment>
<dbReference type="RefSeq" id="WP_169074308.1">
    <property type="nucleotide sequence ID" value="NZ_JABBXH010000002.1"/>
</dbReference>
<evidence type="ECO:0000313" key="2">
    <source>
        <dbReference type="EMBL" id="NMP30958.1"/>
    </source>
</evidence>
<keyword evidence="2" id="KW-0645">Protease</keyword>
<dbReference type="AlphaFoldDB" id="A0A7Y0LAG5"/>
<gene>
    <name evidence="2" type="ORF">HII17_05215</name>
</gene>
<feature type="domain" description="Peptidase M24" evidence="1">
    <location>
        <begin position="201"/>
        <end position="412"/>
    </location>
</feature>
<keyword evidence="3" id="KW-1185">Reference proteome</keyword>
<organism evidence="2 3">
    <name type="scientific">Thalassotalea algicola</name>
    <dbReference type="NCBI Taxonomy" id="2716224"/>
    <lineage>
        <taxon>Bacteria</taxon>
        <taxon>Pseudomonadati</taxon>
        <taxon>Pseudomonadota</taxon>
        <taxon>Gammaproteobacteria</taxon>
        <taxon>Alteromonadales</taxon>
        <taxon>Colwelliaceae</taxon>
        <taxon>Thalassotalea</taxon>
    </lineage>
</organism>
<dbReference type="InterPro" id="IPR000994">
    <property type="entry name" value="Pept_M24"/>
</dbReference>
<dbReference type="Proteomes" id="UP000568664">
    <property type="component" value="Unassembled WGS sequence"/>
</dbReference>